<keyword evidence="2" id="KW-1185">Reference proteome</keyword>
<accession>A0A078L6F7</accession>
<evidence type="ECO:0000313" key="2">
    <source>
        <dbReference type="Proteomes" id="UP000044071"/>
    </source>
</evidence>
<dbReference type="eggNOG" id="COG4190">
    <property type="taxonomic scope" value="Bacteria"/>
</dbReference>
<dbReference type="AlphaFoldDB" id="A0A078L6F7"/>
<sequence>MNKAKIGIMSLEQYKQRTIAIAKGLYKPKKDEPKIWFTSMKSLANVLSEENQHLLKLIIENEPQSVSDLEALTGYKRKANNILRTLRTMEQYGLVKLEESPNKIHRGRTRLMPKALYDEFDVEFSLQQVC</sequence>
<dbReference type="InterPro" id="IPR036388">
    <property type="entry name" value="WH-like_DNA-bd_sf"/>
</dbReference>
<organism evidence="1 2">
    <name type="scientific">Legionella massiliensis</name>
    <dbReference type="NCBI Taxonomy" id="1034943"/>
    <lineage>
        <taxon>Bacteria</taxon>
        <taxon>Pseudomonadati</taxon>
        <taxon>Pseudomonadota</taxon>
        <taxon>Gammaproteobacteria</taxon>
        <taxon>Legionellales</taxon>
        <taxon>Legionellaceae</taxon>
        <taxon>Legionella</taxon>
    </lineage>
</organism>
<name>A0A078L6F7_9GAMM</name>
<dbReference type="OrthoDB" id="8449527at2"/>
<dbReference type="EMBL" id="CCSB01000005">
    <property type="protein sequence ID" value="CDZ79483.1"/>
    <property type="molecule type" value="Genomic_DNA"/>
</dbReference>
<reference evidence="1 2" key="1">
    <citation type="submission" date="2014-06" db="EMBL/GenBank/DDBJ databases">
        <authorList>
            <person name="Urmite Genomes Urmite Genomes"/>
        </authorList>
    </citation>
    <scope>NUCLEOTIDE SEQUENCE [LARGE SCALE GENOMIC DNA]</scope>
</reference>
<protein>
    <submittedName>
        <fullName evidence="1">Putative transcriptional regulator</fullName>
    </submittedName>
</protein>
<dbReference type="SUPFAM" id="SSF46785">
    <property type="entry name" value="Winged helix' DNA-binding domain"/>
    <property type="match status" value="1"/>
</dbReference>
<gene>
    <name evidence="1" type="ORF">BN59_03801</name>
</gene>
<dbReference type="InterPro" id="IPR036390">
    <property type="entry name" value="WH_DNA-bd_sf"/>
</dbReference>
<dbReference type="RefSeq" id="WP_044012841.1">
    <property type="nucleotide sequence ID" value="NZ_CCVW01000005.1"/>
</dbReference>
<dbReference type="Pfam" id="PF25212">
    <property type="entry name" value="HVO_A0114"/>
    <property type="match status" value="1"/>
</dbReference>
<dbReference type="STRING" id="1034943.BN59_03801"/>
<dbReference type="Gene3D" id="1.10.10.10">
    <property type="entry name" value="Winged helix-like DNA-binding domain superfamily/Winged helix DNA-binding domain"/>
    <property type="match status" value="1"/>
</dbReference>
<proteinExistence type="predicted"/>
<evidence type="ECO:0000313" key="1">
    <source>
        <dbReference type="EMBL" id="CDZ79483.1"/>
    </source>
</evidence>
<dbReference type="Proteomes" id="UP000044071">
    <property type="component" value="Unassembled WGS sequence"/>
</dbReference>